<name>A0ABU2FRN2_9EURY</name>
<protein>
    <recommendedName>
        <fullName evidence="4">Small CPxCG-related zinc finger protein</fullName>
    </recommendedName>
</protein>
<dbReference type="RefSeq" id="WP_310901252.1">
    <property type="nucleotide sequence ID" value="NZ_JAMQOS010000005.1"/>
</dbReference>
<evidence type="ECO:0000313" key="2">
    <source>
        <dbReference type="EMBL" id="MDS0283420.1"/>
    </source>
</evidence>
<evidence type="ECO:0000256" key="1">
    <source>
        <dbReference type="SAM" id="MobiDB-lite"/>
    </source>
</evidence>
<reference evidence="2 3" key="1">
    <citation type="submission" date="2022-06" db="EMBL/GenBank/DDBJ databases">
        <title>Halomicroarcula sp. a new haloarchaeum isolate from saline soil.</title>
        <authorList>
            <person name="Strakova D."/>
            <person name="Galisteo C."/>
            <person name="Sanchez-Porro C."/>
            <person name="Ventosa A."/>
        </authorList>
    </citation>
    <scope>NUCLEOTIDE SEQUENCE [LARGE SCALE GENOMIC DNA]</scope>
    <source>
        <strain evidence="2 3">S3CR25-11</strain>
    </source>
</reference>
<gene>
    <name evidence="2" type="ORF">NDI86_14920</name>
</gene>
<proteinExistence type="predicted"/>
<evidence type="ECO:0000313" key="3">
    <source>
        <dbReference type="Proteomes" id="UP001268864"/>
    </source>
</evidence>
<comment type="caution">
    <text evidence="2">The sequence shown here is derived from an EMBL/GenBank/DDBJ whole genome shotgun (WGS) entry which is preliminary data.</text>
</comment>
<organism evidence="2 3">
    <name type="scientific">Haloarcula onubensis</name>
    <dbReference type="NCBI Taxonomy" id="2950539"/>
    <lineage>
        <taxon>Archaea</taxon>
        <taxon>Methanobacteriati</taxon>
        <taxon>Methanobacteriota</taxon>
        <taxon>Stenosarchaea group</taxon>
        <taxon>Halobacteria</taxon>
        <taxon>Halobacteriales</taxon>
        <taxon>Haloarculaceae</taxon>
        <taxon>Haloarcula</taxon>
    </lineage>
</organism>
<sequence>MSGVYHVVCHECPFEGLYTTAGDATGQREFHEDEHGHRVSHLEISRPKPLIDA</sequence>
<evidence type="ECO:0008006" key="4">
    <source>
        <dbReference type="Google" id="ProtNLM"/>
    </source>
</evidence>
<keyword evidence="3" id="KW-1185">Reference proteome</keyword>
<feature type="region of interest" description="Disordered" evidence="1">
    <location>
        <begin position="30"/>
        <end position="53"/>
    </location>
</feature>
<dbReference type="EMBL" id="JAMQOS010000005">
    <property type="protein sequence ID" value="MDS0283420.1"/>
    <property type="molecule type" value="Genomic_DNA"/>
</dbReference>
<accession>A0ABU2FRN2</accession>
<dbReference type="Proteomes" id="UP001268864">
    <property type="component" value="Unassembled WGS sequence"/>
</dbReference>